<evidence type="ECO:0000259" key="2">
    <source>
        <dbReference type="Pfam" id="PF03407"/>
    </source>
</evidence>
<dbReference type="PANTHER" id="PTHR46581">
    <property type="entry name" value="ARABINOSYLTRANSFERASE RRA3"/>
    <property type="match status" value="1"/>
</dbReference>
<dbReference type="GO" id="GO:0080147">
    <property type="term" value="P:root hair cell development"/>
    <property type="evidence" value="ECO:0007669"/>
    <property type="project" value="InterPro"/>
</dbReference>
<keyword evidence="1" id="KW-1133">Transmembrane helix</keyword>
<feature type="domain" description="Nucleotide-diphospho-sugar transferase" evidence="2">
    <location>
        <begin position="124"/>
        <end position="347"/>
    </location>
</feature>
<keyword evidence="1" id="KW-0472">Membrane</keyword>
<dbReference type="InterPro" id="IPR044290">
    <property type="entry name" value="RRA1/2/3"/>
</dbReference>
<evidence type="ECO:0000256" key="1">
    <source>
        <dbReference type="SAM" id="Phobius"/>
    </source>
</evidence>
<organism evidence="3 4">
    <name type="scientific">Edaphochlamys debaryana</name>
    <dbReference type="NCBI Taxonomy" id="47281"/>
    <lineage>
        <taxon>Eukaryota</taxon>
        <taxon>Viridiplantae</taxon>
        <taxon>Chlorophyta</taxon>
        <taxon>core chlorophytes</taxon>
        <taxon>Chlorophyceae</taxon>
        <taxon>CS clade</taxon>
        <taxon>Chlamydomonadales</taxon>
        <taxon>Chlamydomonadales incertae sedis</taxon>
        <taxon>Edaphochlamys</taxon>
    </lineage>
</organism>
<keyword evidence="4" id="KW-1185">Reference proteome</keyword>
<reference evidence="3" key="1">
    <citation type="journal article" date="2020" name="bioRxiv">
        <title>Comparative genomics of Chlamydomonas.</title>
        <authorList>
            <person name="Craig R.J."/>
            <person name="Hasan A.R."/>
            <person name="Ness R.W."/>
            <person name="Keightley P.D."/>
        </authorList>
    </citation>
    <scope>NUCLEOTIDE SEQUENCE</scope>
    <source>
        <strain evidence="3">CCAP 11/70</strain>
    </source>
</reference>
<comment type="caution">
    <text evidence="3">The sequence shown here is derived from an EMBL/GenBank/DDBJ whole genome shotgun (WGS) entry which is preliminary data.</text>
</comment>
<gene>
    <name evidence="3" type="ORF">HYH03_004593</name>
</gene>
<dbReference type="PANTHER" id="PTHR46581:SF3">
    <property type="entry name" value="ARABINOSYLTRANSFERASE RRA3"/>
    <property type="match status" value="1"/>
</dbReference>
<dbReference type="Pfam" id="PF03407">
    <property type="entry name" value="Nucleotid_trans"/>
    <property type="match status" value="1"/>
</dbReference>
<dbReference type="AlphaFoldDB" id="A0A835Y9W8"/>
<sequence>MRRIDDDSSGKGKDAKSKTRFRVLGTLYLVGICLGVIVAERIYVLKRAVIPRPRQLVSSIEQRIESAMHNIGHHHAAQGPPRNDLEAYLRRIAPQREVLACVANENIVKNGMVETYTQGYKRNNITNSMILALDQYTVDWCHANGVNAYLMNMSIAEVHKGTGDNHAVSALKFGILTKFIELGWSVLLSDVDICIFQNPFEHLYRDSDIEGQTDGFDEHTAYGSIEGFDDPSMGWGRYAQYYKHFNMNSGLFYVMANNRTLEMMTRLADRLARERHWDQTAYNEEMFFLSHGSYKSPQVSVRVMEIDKFMNSKRLFKDIRHRPKGQQPPLPVMVHINYHPDKHDRMKAVVKYFLEGDEHALDRFPGGSEPNTRR</sequence>
<dbReference type="InterPro" id="IPR005069">
    <property type="entry name" value="Nucl-diP-sugar_transferase"/>
</dbReference>
<dbReference type="EMBL" id="JAEHOE010000014">
    <property type="protein sequence ID" value="KAG2497438.1"/>
    <property type="molecule type" value="Genomic_DNA"/>
</dbReference>
<dbReference type="GO" id="GO:0016757">
    <property type="term" value="F:glycosyltransferase activity"/>
    <property type="evidence" value="ECO:0007669"/>
    <property type="project" value="InterPro"/>
</dbReference>
<evidence type="ECO:0000313" key="4">
    <source>
        <dbReference type="Proteomes" id="UP000612055"/>
    </source>
</evidence>
<protein>
    <recommendedName>
        <fullName evidence="2">Nucleotide-diphospho-sugar transferase domain-containing protein</fullName>
    </recommendedName>
</protein>
<evidence type="ECO:0000313" key="3">
    <source>
        <dbReference type="EMBL" id="KAG2497438.1"/>
    </source>
</evidence>
<dbReference type="OrthoDB" id="540503at2759"/>
<proteinExistence type="predicted"/>
<name>A0A835Y9W8_9CHLO</name>
<dbReference type="Proteomes" id="UP000612055">
    <property type="component" value="Unassembled WGS sequence"/>
</dbReference>
<keyword evidence="1" id="KW-0812">Transmembrane</keyword>
<accession>A0A835Y9W8</accession>
<feature type="transmembrane region" description="Helical" evidence="1">
    <location>
        <begin position="21"/>
        <end position="44"/>
    </location>
</feature>